<reference evidence="2" key="2">
    <citation type="submission" date="2025-08" db="UniProtKB">
        <authorList>
            <consortium name="RefSeq"/>
        </authorList>
    </citation>
    <scope>IDENTIFICATION</scope>
</reference>
<dbReference type="GeneID" id="84592838"/>
<accession>A0AAJ8E084</accession>
<sequence length="496" mass="53546">MSKSGASPHNSLPWNDMTDIMTPNGQPAAECPVPALPSTPHNCPNATSMTKRSVPAGHFSGTIGKTEGEEAKLAPVEVTEKDFPGTASGNVRDPPIQLNMLPAVPQAGMHNNHLQVDDSPGTHSFLSICYPGSLCTTAFLEELLWLPSLTFNIRFLPDYQSDFPHMHAKVRSEKPASPSDNDQTTAQQSVIPLHCAAHASGAAALVSCARRPMVIVLSHGPPIVNRMPTVNKKALREVDETSTDHARPQQPRFTLSSSLRSTGPRTLDWTSKTSGAQQTRDGRGRPTASVEIKINMFVSIRDGGSRNVPIPENTHHKVNPQIYVDKIRVRVCHDGIRSSMASGSFTGCNSICDNAQISARFRASATAHSTPVESFPSPLLRGLSLHRCQAHPQSTTALSPFGPRTVFWADAQAISSPLITSHQALWSTHGPIPRGLAVAQNQPLANTPSSKTAAPLPPPMKCTKPTAQAMHPWPHSVEALLRQPEEEFIDICCCLR</sequence>
<evidence type="ECO:0000256" key="1">
    <source>
        <dbReference type="SAM" id="MobiDB-lite"/>
    </source>
</evidence>
<feature type="region of interest" description="Disordered" evidence="1">
    <location>
        <begin position="1"/>
        <end position="36"/>
    </location>
</feature>
<feature type="compositionally biased region" description="Polar residues" evidence="1">
    <location>
        <begin position="1"/>
        <end position="13"/>
    </location>
</feature>
<feature type="region of interest" description="Disordered" evidence="1">
    <location>
        <begin position="237"/>
        <end position="287"/>
    </location>
</feature>
<protein>
    <submittedName>
        <fullName evidence="2">Uncharacterized protein</fullName>
    </submittedName>
</protein>
<dbReference type="RefSeq" id="XP_059602119.1">
    <property type="nucleotide sequence ID" value="XM_059743897.1"/>
</dbReference>
<dbReference type="KEGG" id="ang:An13g02500"/>
<dbReference type="AlphaFoldDB" id="A0AAJ8E084"/>
<evidence type="ECO:0000313" key="2">
    <source>
        <dbReference type="RefSeq" id="XP_059602119.1"/>
    </source>
</evidence>
<feature type="compositionally biased region" description="Basic and acidic residues" evidence="1">
    <location>
        <begin position="237"/>
        <end position="247"/>
    </location>
</feature>
<organism evidence="2">
    <name type="scientific">Aspergillus niger</name>
    <dbReference type="NCBI Taxonomy" id="5061"/>
    <lineage>
        <taxon>Eukaryota</taxon>
        <taxon>Fungi</taxon>
        <taxon>Dikarya</taxon>
        <taxon>Ascomycota</taxon>
        <taxon>Pezizomycotina</taxon>
        <taxon>Eurotiomycetes</taxon>
        <taxon>Eurotiomycetidae</taxon>
        <taxon>Eurotiales</taxon>
        <taxon>Aspergillaceae</taxon>
        <taxon>Aspergillus</taxon>
        <taxon>Aspergillus subgen. Circumdati</taxon>
    </lineage>
</organism>
<name>A0AAJ8E084_ASPNG</name>
<dbReference type="VEuPathDB" id="FungiDB:An13g02500"/>
<feature type="compositionally biased region" description="Polar residues" evidence="1">
    <location>
        <begin position="251"/>
        <end position="279"/>
    </location>
</feature>
<gene>
    <name evidence="2" type="ORF">An13g02500</name>
</gene>
<reference evidence="2" key="1">
    <citation type="submission" date="2025-02" db="EMBL/GenBank/DDBJ databases">
        <authorList>
            <consortium name="NCBI Genome Project"/>
        </authorList>
    </citation>
    <scope>NUCLEOTIDE SEQUENCE</scope>
</reference>
<proteinExistence type="predicted"/>